<dbReference type="Proteomes" id="UP000807342">
    <property type="component" value="Unassembled WGS sequence"/>
</dbReference>
<proteinExistence type="predicted"/>
<dbReference type="AlphaFoldDB" id="A0A9P6BVY5"/>
<accession>A0A9P6BVY5</accession>
<gene>
    <name evidence="1" type="ORF">P691DRAFT_689417</name>
</gene>
<keyword evidence="2" id="KW-1185">Reference proteome</keyword>
<dbReference type="EMBL" id="MU153227">
    <property type="protein sequence ID" value="KAF9439870.1"/>
    <property type="molecule type" value="Genomic_DNA"/>
</dbReference>
<evidence type="ECO:0008006" key="3">
    <source>
        <dbReference type="Google" id="ProtNLM"/>
    </source>
</evidence>
<sequence length="237" mass="25724">MVKSANNALVHAKSTLRARFSPRGITCATANVPSTSDLDIIEATLSGGLLGACVCIPASRSFIKIVDVPFFKPSTTKPIPSAEVGAQLQCSIIPSDYVVHWRFVQNSPKAEFATVWIDLSDLQRGTCASQLIGRRLFLNKAEVLIKGVKAHTGTPQCQRCWHWGHNTEVCRHPAMHCPICTGPHLKASHRQLTGCCQGNPKVNPPVPPTPVDMPCTHVCSCINCGNKHAADDHRCPY</sequence>
<comment type="caution">
    <text evidence="1">The sequence shown here is derived from an EMBL/GenBank/DDBJ whole genome shotgun (WGS) entry which is preliminary data.</text>
</comment>
<reference evidence="1" key="1">
    <citation type="submission" date="2020-11" db="EMBL/GenBank/DDBJ databases">
        <authorList>
            <consortium name="DOE Joint Genome Institute"/>
            <person name="Ahrendt S."/>
            <person name="Riley R."/>
            <person name="Andreopoulos W."/>
            <person name="Labutti K."/>
            <person name="Pangilinan J."/>
            <person name="Ruiz-Duenas F.J."/>
            <person name="Barrasa J.M."/>
            <person name="Sanchez-Garcia M."/>
            <person name="Camarero S."/>
            <person name="Miyauchi S."/>
            <person name="Serrano A."/>
            <person name="Linde D."/>
            <person name="Babiker R."/>
            <person name="Drula E."/>
            <person name="Ayuso-Fernandez I."/>
            <person name="Pacheco R."/>
            <person name="Padilla G."/>
            <person name="Ferreira P."/>
            <person name="Barriuso J."/>
            <person name="Kellner H."/>
            <person name="Castanera R."/>
            <person name="Alfaro M."/>
            <person name="Ramirez L."/>
            <person name="Pisabarro A.G."/>
            <person name="Kuo A."/>
            <person name="Tritt A."/>
            <person name="Lipzen A."/>
            <person name="He G."/>
            <person name="Yan M."/>
            <person name="Ng V."/>
            <person name="Cullen D."/>
            <person name="Martin F."/>
            <person name="Rosso M.-N."/>
            <person name="Henrissat B."/>
            <person name="Hibbett D."/>
            <person name="Martinez A.T."/>
            <person name="Grigoriev I.V."/>
        </authorList>
    </citation>
    <scope>NUCLEOTIDE SEQUENCE</scope>
    <source>
        <strain evidence="1">MF-IS2</strain>
    </source>
</reference>
<name>A0A9P6BVY5_9AGAR</name>
<organism evidence="1 2">
    <name type="scientific">Macrolepiota fuliginosa MF-IS2</name>
    <dbReference type="NCBI Taxonomy" id="1400762"/>
    <lineage>
        <taxon>Eukaryota</taxon>
        <taxon>Fungi</taxon>
        <taxon>Dikarya</taxon>
        <taxon>Basidiomycota</taxon>
        <taxon>Agaricomycotina</taxon>
        <taxon>Agaricomycetes</taxon>
        <taxon>Agaricomycetidae</taxon>
        <taxon>Agaricales</taxon>
        <taxon>Agaricineae</taxon>
        <taxon>Agaricaceae</taxon>
        <taxon>Macrolepiota</taxon>
    </lineage>
</organism>
<protein>
    <recommendedName>
        <fullName evidence="3">Gag-like protein</fullName>
    </recommendedName>
</protein>
<evidence type="ECO:0000313" key="2">
    <source>
        <dbReference type="Proteomes" id="UP000807342"/>
    </source>
</evidence>
<evidence type="ECO:0000313" key="1">
    <source>
        <dbReference type="EMBL" id="KAF9439870.1"/>
    </source>
</evidence>